<comment type="caution">
    <text evidence="3">The sequence shown here is derived from an EMBL/GenBank/DDBJ whole genome shotgun (WGS) entry which is preliminary data.</text>
</comment>
<proteinExistence type="predicted"/>
<sequence length="495" mass="54394">MTSLTTHLRPEPSLQNADNSSQSASAASQDPGSTHFESQLHEYGQLIDKVSYEVETGRQFKHILSQGLTRWWITIILCSTYLLVVRVWCQKGTVTEHSKRIFNAITTGISIALGINVASTFKDMASTARWPILHARKSYVDELELTLHADSIRSLCKLAFYSKKPVVIGLVVIWLFFNFSVQVGMAAINLTYGFDTSKEGFLFSPGNVMYPIMSHFYPQGNNTRPELGDEEYTAHAYGSLGWNYGTGTTVADIPSQGEIYQGLTENLTVFQDQPNIKMVFVFTEYSSSISSSNTGLRGVYTNRTLEMSYSCSSHQVTSNGNGDSNDDITVQDIGSLSIASFAPDGTTFFTNWSSDCPGIPRCTVVQAFEASDTDPWYYTCNITVGPTKNDHHNVSFISDEMAYIAARAIANAGYFDGYNPGDLQQTTSYPKKTVWGVPVHGDTSNIGTQIVLFGLSSIAGAAAFNPQSFFSGAEPHTGLTLIAAFYVFWDCDVVK</sequence>
<reference evidence="3 4" key="1">
    <citation type="submission" date="2019-06" db="EMBL/GenBank/DDBJ databases">
        <title>Genome Sequence of the Brown Rot Fungal Pathogen Monilinia fructicola.</title>
        <authorList>
            <person name="De Miccolis Angelini R.M."/>
            <person name="Landi L."/>
            <person name="Abate D."/>
            <person name="Pollastro S."/>
            <person name="Romanazzi G."/>
            <person name="Faretra F."/>
        </authorList>
    </citation>
    <scope>NUCLEOTIDE SEQUENCE [LARGE SCALE GENOMIC DNA]</scope>
    <source>
        <strain evidence="3 4">Mfrc123</strain>
    </source>
</reference>
<feature type="transmembrane region" description="Helical" evidence="2">
    <location>
        <begin position="71"/>
        <end position="89"/>
    </location>
</feature>
<keyword evidence="4" id="KW-1185">Reference proteome</keyword>
<keyword evidence="2" id="KW-0472">Membrane</keyword>
<feature type="transmembrane region" description="Helical" evidence="2">
    <location>
        <begin position="101"/>
        <end position="121"/>
    </location>
</feature>
<accession>A0A5M9KB80</accession>
<dbReference type="EMBL" id="VICG01000001">
    <property type="protein sequence ID" value="KAA8576175.1"/>
    <property type="molecule type" value="Genomic_DNA"/>
</dbReference>
<dbReference type="Proteomes" id="UP000322873">
    <property type="component" value="Unassembled WGS sequence"/>
</dbReference>
<gene>
    <name evidence="3" type="ORF">EYC84_006330</name>
</gene>
<feature type="region of interest" description="Disordered" evidence="1">
    <location>
        <begin position="1"/>
        <end position="35"/>
    </location>
</feature>
<dbReference type="VEuPathDB" id="FungiDB:MFRU_009g01130"/>
<dbReference type="AlphaFoldDB" id="A0A5M9KB80"/>
<keyword evidence="2" id="KW-1133">Transmembrane helix</keyword>
<feature type="transmembrane region" description="Helical" evidence="2">
    <location>
        <begin position="167"/>
        <end position="188"/>
    </location>
</feature>
<organism evidence="3 4">
    <name type="scientific">Monilinia fructicola</name>
    <name type="common">Brown rot fungus</name>
    <name type="synonym">Ciboria fructicola</name>
    <dbReference type="NCBI Taxonomy" id="38448"/>
    <lineage>
        <taxon>Eukaryota</taxon>
        <taxon>Fungi</taxon>
        <taxon>Dikarya</taxon>
        <taxon>Ascomycota</taxon>
        <taxon>Pezizomycotina</taxon>
        <taxon>Leotiomycetes</taxon>
        <taxon>Helotiales</taxon>
        <taxon>Sclerotiniaceae</taxon>
        <taxon>Monilinia</taxon>
    </lineage>
</organism>
<feature type="compositionally biased region" description="Low complexity" evidence="1">
    <location>
        <begin position="15"/>
        <end position="30"/>
    </location>
</feature>
<evidence type="ECO:0000256" key="2">
    <source>
        <dbReference type="SAM" id="Phobius"/>
    </source>
</evidence>
<evidence type="ECO:0000313" key="4">
    <source>
        <dbReference type="Proteomes" id="UP000322873"/>
    </source>
</evidence>
<name>A0A5M9KB80_MONFR</name>
<evidence type="ECO:0000256" key="1">
    <source>
        <dbReference type="SAM" id="MobiDB-lite"/>
    </source>
</evidence>
<protein>
    <submittedName>
        <fullName evidence="3">Uncharacterized protein</fullName>
    </submittedName>
</protein>
<keyword evidence="2" id="KW-0812">Transmembrane</keyword>
<evidence type="ECO:0000313" key="3">
    <source>
        <dbReference type="EMBL" id="KAA8576175.1"/>
    </source>
</evidence>